<protein>
    <submittedName>
        <fullName evidence="3">Type II secretion system protein</fullName>
    </submittedName>
</protein>
<gene>
    <name evidence="3" type="ORF">ACERK3_07535</name>
</gene>
<dbReference type="NCBIfam" id="TIGR02532">
    <property type="entry name" value="IV_pilin_GFxxxE"/>
    <property type="match status" value="1"/>
</dbReference>
<dbReference type="SUPFAM" id="SSF54523">
    <property type="entry name" value="Pili subunits"/>
    <property type="match status" value="1"/>
</dbReference>
<keyword evidence="1" id="KW-0472">Membrane</keyword>
<evidence type="ECO:0000313" key="3">
    <source>
        <dbReference type="EMBL" id="MFA9478148.1"/>
    </source>
</evidence>
<dbReference type="Proteomes" id="UP001575105">
    <property type="component" value="Unassembled WGS sequence"/>
</dbReference>
<dbReference type="PANTHER" id="PTHR30093:SF2">
    <property type="entry name" value="TYPE II SECRETION SYSTEM PROTEIN H"/>
    <property type="match status" value="1"/>
</dbReference>
<keyword evidence="1" id="KW-1133">Transmembrane helix</keyword>
<dbReference type="EMBL" id="JBGUBD010000004">
    <property type="protein sequence ID" value="MFA9478148.1"/>
    <property type="molecule type" value="Genomic_DNA"/>
</dbReference>
<evidence type="ECO:0000259" key="2">
    <source>
        <dbReference type="Pfam" id="PF07596"/>
    </source>
</evidence>
<evidence type="ECO:0000313" key="4">
    <source>
        <dbReference type="Proteomes" id="UP001575105"/>
    </source>
</evidence>
<sequence>MMNKRLPKTTGSHRDKAFTIIELIVVISIIALLIAILLPALQQARSIARIAACKSNQRQIGIAIHVYANDFNGYAPYNSAATATSPQMFYFNPVTLAARLVNSYEYLPQTRPAWGYTDVMQCPGDPNPWYAASLGGSYAKSYRYRQAYNGIANGEPDDEPLRLDSKPDFYQKTATWFLVESFTQTTFNGQTLIIPTTFANATLNAALYSGYGTVDRNTVNSQWHEDGTNVLYEDGHVGWAPWGEPQFGH</sequence>
<dbReference type="RefSeq" id="WP_425345075.1">
    <property type="nucleotide sequence ID" value="NZ_JBGUBD010000004.1"/>
</dbReference>
<dbReference type="InterPro" id="IPR045584">
    <property type="entry name" value="Pilin-like"/>
</dbReference>
<keyword evidence="1" id="KW-0812">Transmembrane</keyword>
<dbReference type="PANTHER" id="PTHR30093">
    <property type="entry name" value="GENERAL SECRETION PATHWAY PROTEIN G"/>
    <property type="match status" value="1"/>
</dbReference>
<proteinExistence type="predicted"/>
<comment type="caution">
    <text evidence="3">The sequence shown here is derived from an EMBL/GenBank/DDBJ whole genome shotgun (WGS) entry which is preliminary data.</text>
</comment>
<accession>A0ABV4U7A2</accession>
<feature type="transmembrane region" description="Helical" evidence="1">
    <location>
        <begin position="20"/>
        <end position="41"/>
    </location>
</feature>
<name>A0ABV4U7A2_9BACT</name>
<dbReference type="InterPro" id="IPR012902">
    <property type="entry name" value="N_methyl_site"/>
</dbReference>
<dbReference type="Pfam" id="PF07596">
    <property type="entry name" value="SBP_bac_10"/>
    <property type="match status" value="1"/>
</dbReference>
<evidence type="ECO:0000256" key="1">
    <source>
        <dbReference type="SAM" id="Phobius"/>
    </source>
</evidence>
<dbReference type="Pfam" id="PF07963">
    <property type="entry name" value="N_methyl"/>
    <property type="match status" value="1"/>
</dbReference>
<reference evidence="3 4" key="1">
    <citation type="submission" date="2024-08" db="EMBL/GenBank/DDBJ databases">
        <title>Whole-genome sequencing of halo(alkali)philic microorganisms from hypersaline lakes.</title>
        <authorList>
            <person name="Sorokin D.Y."/>
            <person name="Merkel A.Y."/>
            <person name="Messina E."/>
            <person name="Yakimov M."/>
        </authorList>
    </citation>
    <scope>NUCLEOTIDE SEQUENCE [LARGE SCALE GENOMIC DNA]</scope>
    <source>
        <strain evidence="3 4">AB-hyl4</strain>
    </source>
</reference>
<organism evidence="3 4">
    <name type="scientific">Natronomicrosphaera hydrolytica</name>
    <dbReference type="NCBI Taxonomy" id="3242702"/>
    <lineage>
        <taxon>Bacteria</taxon>
        <taxon>Pseudomonadati</taxon>
        <taxon>Planctomycetota</taxon>
        <taxon>Phycisphaerae</taxon>
        <taxon>Phycisphaerales</taxon>
        <taxon>Phycisphaeraceae</taxon>
        <taxon>Natronomicrosphaera</taxon>
    </lineage>
</organism>
<feature type="domain" description="DUF1559" evidence="2">
    <location>
        <begin position="42"/>
        <end position="84"/>
    </location>
</feature>
<dbReference type="Gene3D" id="3.30.700.10">
    <property type="entry name" value="Glycoprotein, Type 4 Pilin"/>
    <property type="match status" value="1"/>
</dbReference>
<dbReference type="InterPro" id="IPR011453">
    <property type="entry name" value="DUF1559"/>
</dbReference>
<keyword evidence="4" id="KW-1185">Reference proteome</keyword>